<reference evidence="1" key="1">
    <citation type="journal article" date="2017" name="Nature">
        <title>The sunflower genome provides insights into oil metabolism, flowering and Asterid evolution.</title>
        <authorList>
            <person name="Badouin H."/>
            <person name="Gouzy J."/>
            <person name="Grassa C.J."/>
            <person name="Murat F."/>
            <person name="Staton S.E."/>
            <person name="Cottret L."/>
            <person name="Lelandais-Briere C."/>
            <person name="Owens G.L."/>
            <person name="Carrere S."/>
            <person name="Mayjonade B."/>
            <person name="Legrand L."/>
            <person name="Gill N."/>
            <person name="Kane N.C."/>
            <person name="Bowers J.E."/>
            <person name="Hubner S."/>
            <person name="Bellec A."/>
            <person name="Berard A."/>
            <person name="Berges H."/>
            <person name="Blanchet N."/>
            <person name="Boniface M.C."/>
            <person name="Brunel D."/>
            <person name="Catrice O."/>
            <person name="Chaidir N."/>
            <person name="Claudel C."/>
            <person name="Donnadieu C."/>
            <person name="Faraut T."/>
            <person name="Fievet G."/>
            <person name="Helmstetter N."/>
            <person name="King M."/>
            <person name="Knapp S.J."/>
            <person name="Lai Z."/>
            <person name="Le Paslier M.C."/>
            <person name="Lippi Y."/>
            <person name="Lorenzon L."/>
            <person name="Mandel J.R."/>
            <person name="Marage G."/>
            <person name="Marchand G."/>
            <person name="Marquand E."/>
            <person name="Bret-Mestries E."/>
            <person name="Morien E."/>
            <person name="Nambeesan S."/>
            <person name="Nguyen T."/>
            <person name="Pegot-Espagnet P."/>
            <person name="Pouilly N."/>
            <person name="Raftis F."/>
            <person name="Sallet E."/>
            <person name="Schiex T."/>
            <person name="Thomas J."/>
            <person name="Vandecasteele C."/>
            <person name="Vares D."/>
            <person name="Vear F."/>
            <person name="Vautrin S."/>
            <person name="Crespi M."/>
            <person name="Mangin B."/>
            <person name="Burke J.M."/>
            <person name="Salse J."/>
            <person name="Munos S."/>
            <person name="Vincourt P."/>
            <person name="Rieseberg L.H."/>
            <person name="Langlade N.B."/>
        </authorList>
    </citation>
    <scope>NUCLEOTIDE SEQUENCE</scope>
    <source>
        <tissue evidence="1">Leaves</tissue>
    </source>
</reference>
<sequence length="114" mass="14098">MVQTHRRPHRRSARIRHIRVDRKQLNRFLFKLLYFSMVKYKRKVVVQHQIFVFSMKRELQRSLICSTRRSMIIIIMIFSRWQLLRNQRPIKFDSIVCIFKTLVYFHSDGDVFLV</sequence>
<comment type="caution">
    <text evidence="1">The sequence shown here is derived from an EMBL/GenBank/DDBJ whole genome shotgun (WGS) entry which is preliminary data.</text>
</comment>
<reference evidence="1" key="2">
    <citation type="submission" date="2020-06" db="EMBL/GenBank/DDBJ databases">
        <title>Helianthus annuus Genome sequencing and assembly Release 2.</title>
        <authorList>
            <person name="Gouzy J."/>
            <person name="Langlade N."/>
            <person name="Munos S."/>
        </authorList>
    </citation>
    <scope>NUCLEOTIDE SEQUENCE</scope>
    <source>
        <tissue evidence="1">Leaves</tissue>
    </source>
</reference>
<dbReference type="AlphaFoldDB" id="A0A9K3NGE1"/>
<evidence type="ECO:0000313" key="1">
    <source>
        <dbReference type="EMBL" id="KAF5798638.1"/>
    </source>
</evidence>
<keyword evidence="2" id="KW-1185">Reference proteome</keyword>
<evidence type="ECO:0000313" key="2">
    <source>
        <dbReference type="Proteomes" id="UP000215914"/>
    </source>
</evidence>
<dbReference type="Gramene" id="mRNA:HanXRQr2_Chr07g0295231">
    <property type="protein sequence ID" value="CDS:HanXRQr2_Chr07g0295231.1"/>
    <property type="gene ID" value="HanXRQr2_Chr07g0295231"/>
</dbReference>
<name>A0A9K3NGE1_HELAN</name>
<protein>
    <submittedName>
        <fullName evidence="1">Uncharacterized protein</fullName>
    </submittedName>
</protein>
<accession>A0A9K3NGE1</accession>
<proteinExistence type="predicted"/>
<gene>
    <name evidence="1" type="ORF">HanXRQr2_Chr07g0295231</name>
</gene>
<dbReference type="EMBL" id="MNCJ02000322">
    <property type="protein sequence ID" value="KAF5798638.1"/>
    <property type="molecule type" value="Genomic_DNA"/>
</dbReference>
<dbReference type="Proteomes" id="UP000215914">
    <property type="component" value="Unassembled WGS sequence"/>
</dbReference>
<organism evidence="1 2">
    <name type="scientific">Helianthus annuus</name>
    <name type="common">Common sunflower</name>
    <dbReference type="NCBI Taxonomy" id="4232"/>
    <lineage>
        <taxon>Eukaryota</taxon>
        <taxon>Viridiplantae</taxon>
        <taxon>Streptophyta</taxon>
        <taxon>Embryophyta</taxon>
        <taxon>Tracheophyta</taxon>
        <taxon>Spermatophyta</taxon>
        <taxon>Magnoliopsida</taxon>
        <taxon>eudicotyledons</taxon>
        <taxon>Gunneridae</taxon>
        <taxon>Pentapetalae</taxon>
        <taxon>asterids</taxon>
        <taxon>campanulids</taxon>
        <taxon>Asterales</taxon>
        <taxon>Asteraceae</taxon>
        <taxon>Asteroideae</taxon>
        <taxon>Heliantheae alliance</taxon>
        <taxon>Heliantheae</taxon>
        <taxon>Helianthus</taxon>
    </lineage>
</organism>